<sequence>MSPFDTAALSGEAALVARDLADYDRAVAYAERAITLREAHRVRSLASNRITLVDVHARRADWDAVVHHGADLLTISPALGSVRVMRRMAALGHRLRQRCDHPPRREFAARLDDFTRTRSLLLADLIPQRGEGTET</sequence>
<gene>
    <name evidence="1" type="ORF">H340_16681</name>
</gene>
<accession>M3A2Q5</accession>
<dbReference type="PATRIC" id="fig|1223523.3.peg.3415"/>
<protein>
    <submittedName>
        <fullName evidence="1">Regulatory protein</fullName>
    </submittedName>
</protein>
<reference evidence="1 2" key="1">
    <citation type="journal article" date="2013" name="Genome Announc.">
        <title>Whole-Genome Shotgun Assembly and Analysis of the Genome of Streptomyces mobaraensis DSM 40847, a Strain for Industrial Production of Microbial Transglutaminase.</title>
        <authorList>
            <person name="Yang H."/>
            <person name="He T."/>
            <person name="Wu W."/>
            <person name="Zhu W."/>
            <person name="Lu B."/>
            <person name="Sun W."/>
        </authorList>
    </citation>
    <scope>NUCLEOTIDE SEQUENCE [LARGE SCALE GENOMIC DNA]</scope>
    <source>
        <strain evidence="1 2">DSM 40847</strain>
    </source>
</reference>
<evidence type="ECO:0000313" key="2">
    <source>
        <dbReference type="Proteomes" id="UP000011740"/>
    </source>
</evidence>
<proteinExistence type="predicted"/>
<dbReference type="EMBL" id="AORZ01000050">
    <property type="protein sequence ID" value="EME99378.1"/>
    <property type="molecule type" value="Genomic_DNA"/>
</dbReference>
<organism evidence="1 2">
    <name type="scientific">Streptomyces mobaraensis (strain ATCC 29032 / DSM 40847 / JCM 4168 / NBRC 13819 / NCIMB 11159 / IPCR 16-22)</name>
    <dbReference type="NCBI Taxonomy" id="1223523"/>
    <lineage>
        <taxon>Bacteria</taxon>
        <taxon>Bacillati</taxon>
        <taxon>Actinomycetota</taxon>
        <taxon>Actinomycetes</taxon>
        <taxon>Kitasatosporales</taxon>
        <taxon>Streptomycetaceae</taxon>
        <taxon>Streptomyces</taxon>
    </lineage>
</organism>
<dbReference type="AlphaFoldDB" id="M3A2Q5"/>
<dbReference type="eggNOG" id="COG0457">
    <property type="taxonomic scope" value="Bacteria"/>
</dbReference>
<comment type="caution">
    <text evidence="1">The sequence shown here is derived from an EMBL/GenBank/DDBJ whole genome shotgun (WGS) entry which is preliminary data.</text>
</comment>
<dbReference type="Proteomes" id="UP000011740">
    <property type="component" value="Unassembled WGS sequence"/>
</dbReference>
<dbReference type="RefSeq" id="WP_004946479.1">
    <property type="nucleotide sequence ID" value="NZ_AORZ01000050.1"/>
</dbReference>
<evidence type="ECO:0000313" key="1">
    <source>
        <dbReference type="EMBL" id="EME99378.1"/>
    </source>
</evidence>
<dbReference type="STRING" id="1223523.H340_16681"/>
<name>M3A2Q5_STRM1</name>